<feature type="region of interest" description="Disordered" evidence="1">
    <location>
        <begin position="80"/>
        <end position="99"/>
    </location>
</feature>
<dbReference type="EnsemblPlants" id="PNT67475">
    <property type="protein sequence ID" value="PNT67475"/>
    <property type="gene ID" value="BRADI_3g27795v3"/>
</dbReference>
<gene>
    <name evidence="2" type="ORF">BRADI_3g27795v3</name>
</gene>
<dbReference type="AlphaFoldDB" id="A0A2K2CZM5"/>
<proteinExistence type="predicted"/>
<reference evidence="2 3" key="1">
    <citation type="journal article" date="2010" name="Nature">
        <title>Genome sequencing and analysis of the model grass Brachypodium distachyon.</title>
        <authorList>
            <consortium name="International Brachypodium Initiative"/>
        </authorList>
    </citation>
    <scope>NUCLEOTIDE SEQUENCE [LARGE SCALE GENOMIC DNA]</scope>
    <source>
        <strain evidence="2 3">Bd21</strain>
    </source>
</reference>
<evidence type="ECO:0000256" key="1">
    <source>
        <dbReference type="SAM" id="MobiDB-lite"/>
    </source>
</evidence>
<dbReference type="Proteomes" id="UP000008810">
    <property type="component" value="Chromosome 3"/>
</dbReference>
<protein>
    <submittedName>
        <fullName evidence="2 3">Uncharacterized protein</fullName>
    </submittedName>
</protein>
<dbReference type="InParanoid" id="A0A2K2CZM5"/>
<dbReference type="Gramene" id="PNT67474">
    <property type="protein sequence ID" value="PNT67474"/>
    <property type="gene ID" value="BRADI_3g27795v3"/>
</dbReference>
<sequence>MEETRPITMPNLLMTAVLPLMELPVLLRAMDKDLMRGQNGPMASCGRNHHTRPCQARSCQASCASQRNKKIDLMERAMQSTYTLQHPPSRVTEKTSQHV</sequence>
<dbReference type="EMBL" id="CM000882">
    <property type="protein sequence ID" value="PNT67475.1"/>
    <property type="molecule type" value="Genomic_DNA"/>
</dbReference>
<dbReference type="EnsemblPlants" id="PNT67474">
    <property type="protein sequence ID" value="PNT67474"/>
    <property type="gene ID" value="BRADI_3g27795v3"/>
</dbReference>
<reference evidence="2" key="2">
    <citation type="submission" date="2017-06" db="EMBL/GenBank/DDBJ databases">
        <title>WGS assembly of Brachypodium distachyon.</title>
        <authorList>
            <consortium name="The International Brachypodium Initiative"/>
            <person name="Lucas S."/>
            <person name="Harmon-Smith M."/>
            <person name="Lail K."/>
            <person name="Tice H."/>
            <person name="Grimwood J."/>
            <person name="Bruce D."/>
            <person name="Barry K."/>
            <person name="Shu S."/>
            <person name="Lindquist E."/>
            <person name="Wang M."/>
            <person name="Pitluck S."/>
            <person name="Vogel J.P."/>
            <person name="Garvin D.F."/>
            <person name="Mockler T.C."/>
            <person name="Schmutz J."/>
            <person name="Rokhsar D."/>
            <person name="Bevan M.W."/>
        </authorList>
    </citation>
    <scope>NUCLEOTIDE SEQUENCE</scope>
    <source>
        <strain evidence="2">Bd21</strain>
    </source>
</reference>
<dbReference type="EMBL" id="CM000882">
    <property type="protein sequence ID" value="PNT67474.1"/>
    <property type="molecule type" value="Genomic_DNA"/>
</dbReference>
<evidence type="ECO:0000313" key="2">
    <source>
        <dbReference type="EMBL" id="PNT67474.1"/>
    </source>
</evidence>
<dbReference type="Gramene" id="PNT67475">
    <property type="protein sequence ID" value="PNT67475"/>
    <property type="gene ID" value="BRADI_3g27795v3"/>
</dbReference>
<keyword evidence="4" id="KW-1185">Reference proteome</keyword>
<name>A0A2K2CZM5_BRADI</name>
<accession>A0A2K2CZM5</accession>
<reference evidence="3" key="3">
    <citation type="submission" date="2018-08" db="UniProtKB">
        <authorList>
            <consortium name="EnsemblPlants"/>
        </authorList>
    </citation>
    <scope>IDENTIFICATION</scope>
    <source>
        <strain evidence="3">cv. Bd21</strain>
    </source>
</reference>
<evidence type="ECO:0000313" key="3">
    <source>
        <dbReference type="EnsemblPlants" id="PNT67474"/>
    </source>
</evidence>
<organism evidence="2">
    <name type="scientific">Brachypodium distachyon</name>
    <name type="common">Purple false brome</name>
    <name type="synonym">Trachynia distachya</name>
    <dbReference type="NCBI Taxonomy" id="15368"/>
    <lineage>
        <taxon>Eukaryota</taxon>
        <taxon>Viridiplantae</taxon>
        <taxon>Streptophyta</taxon>
        <taxon>Embryophyta</taxon>
        <taxon>Tracheophyta</taxon>
        <taxon>Spermatophyta</taxon>
        <taxon>Magnoliopsida</taxon>
        <taxon>Liliopsida</taxon>
        <taxon>Poales</taxon>
        <taxon>Poaceae</taxon>
        <taxon>BOP clade</taxon>
        <taxon>Pooideae</taxon>
        <taxon>Stipodae</taxon>
        <taxon>Brachypodieae</taxon>
        <taxon>Brachypodium</taxon>
    </lineage>
</organism>
<evidence type="ECO:0000313" key="4">
    <source>
        <dbReference type="Proteomes" id="UP000008810"/>
    </source>
</evidence>